<gene>
    <name evidence="3" type="ORF">CUJ83_13660</name>
</gene>
<name>A0AAP2RG91_9EURY</name>
<reference evidence="3 4" key="1">
    <citation type="submission" date="2017-11" db="EMBL/GenBank/DDBJ databases">
        <title>Isolation and Characterization of Family Methanocellaceae Species from Potential Methane Hydrate Area Offshore Southwestern Taiwan.</title>
        <authorList>
            <person name="Zhang W.-L."/>
            <person name="Chen W.-C."/>
            <person name="Lai M.-C."/>
            <person name="Chen S.-C."/>
        </authorList>
    </citation>
    <scope>NUCLEOTIDE SEQUENCE [LARGE SCALE GENOMIC DNA]</scope>
    <source>
        <strain evidence="3 4">CWC-04</strain>
    </source>
</reference>
<keyword evidence="2" id="KW-0812">Transmembrane</keyword>
<evidence type="ECO:0000256" key="1">
    <source>
        <dbReference type="SAM" id="MobiDB-lite"/>
    </source>
</evidence>
<dbReference type="AlphaFoldDB" id="A0AAP2RG91"/>
<comment type="caution">
    <text evidence="3">The sequence shown here is derived from an EMBL/GenBank/DDBJ whole genome shotgun (WGS) entry which is preliminary data.</text>
</comment>
<feature type="region of interest" description="Disordered" evidence="1">
    <location>
        <begin position="117"/>
        <end position="137"/>
    </location>
</feature>
<dbReference type="EMBL" id="PGCK01000013">
    <property type="protein sequence ID" value="MCD1296045.1"/>
    <property type="molecule type" value="Genomic_DNA"/>
</dbReference>
<evidence type="ECO:0000313" key="4">
    <source>
        <dbReference type="Proteomes" id="UP001320159"/>
    </source>
</evidence>
<organism evidence="3 4">
    <name type="scientific">Methanooceanicella nereidis</name>
    <dbReference type="NCBI Taxonomy" id="2052831"/>
    <lineage>
        <taxon>Archaea</taxon>
        <taxon>Methanobacteriati</taxon>
        <taxon>Methanobacteriota</taxon>
        <taxon>Stenosarchaea group</taxon>
        <taxon>Methanomicrobia</taxon>
        <taxon>Methanocellales</taxon>
        <taxon>Methanocellaceae</taxon>
        <taxon>Methanooceanicella</taxon>
    </lineage>
</organism>
<protein>
    <submittedName>
        <fullName evidence="3">Uncharacterized protein</fullName>
    </submittedName>
</protein>
<feature type="transmembrane region" description="Helical" evidence="2">
    <location>
        <begin position="7"/>
        <end position="27"/>
    </location>
</feature>
<sequence>MLTVEEMFVFGVLGAISILIILIVVYVRQSFKSDTTLMDGFLKSLQKNADESEEEDITAESSVDSQFLGNDFRNDLDHGGVSLDLEVEEIGIIEDDTTGTVRPAPNKMSLSNRIKKLLPKKQEAKRPEPSKSGSPGPFAGIMAVSGSIFKPKSKSGPVKQKMEDIDNELDALITDIRKEEPSEIEKMKRKNSVLYKGIFNRMAARIEGLFNIVNKNDMKSVDDELNNVLHESQYILKDNAGAEQGIELATKGESITDLDKAIRSSEQRLPNIETQESKFELPLGGGLLDAMDASPMPEMETPEVTQDMSFEKVDDILSELEESTKVEKDVALDIMRDLKGKAITCEDLESELTDILEHFKSRSGTTKKSKA</sequence>
<evidence type="ECO:0000256" key="2">
    <source>
        <dbReference type="SAM" id="Phobius"/>
    </source>
</evidence>
<accession>A0AAP2RG91</accession>
<keyword evidence="2" id="KW-0472">Membrane</keyword>
<evidence type="ECO:0000313" key="3">
    <source>
        <dbReference type="EMBL" id="MCD1296045.1"/>
    </source>
</evidence>
<proteinExistence type="predicted"/>
<keyword evidence="4" id="KW-1185">Reference proteome</keyword>
<feature type="compositionally biased region" description="Basic and acidic residues" evidence="1">
    <location>
        <begin position="120"/>
        <end position="129"/>
    </location>
</feature>
<dbReference type="Proteomes" id="UP001320159">
    <property type="component" value="Unassembled WGS sequence"/>
</dbReference>
<keyword evidence="2" id="KW-1133">Transmembrane helix</keyword>